<accession>A0AA41W1T8</accession>
<keyword evidence="4" id="KW-1185">Reference proteome</keyword>
<protein>
    <recommendedName>
        <fullName evidence="5">Secreted protein</fullName>
    </recommendedName>
</protein>
<dbReference type="Proteomes" id="UP001177140">
    <property type="component" value="Unassembled WGS sequence"/>
</dbReference>
<reference evidence="3" key="1">
    <citation type="submission" date="2022-03" db="EMBL/GenBank/DDBJ databases">
        <title>A functionally conserved STORR gene fusion in Papaver species that diverged 16.8 million years ago.</title>
        <authorList>
            <person name="Catania T."/>
        </authorList>
    </citation>
    <scope>NUCLEOTIDE SEQUENCE</scope>
    <source>
        <strain evidence="3">S-191538</strain>
    </source>
</reference>
<feature type="region of interest" description="Disordered" evidence="1">
    <location>
        <begin position="23"/>
        <end position="45"/>
    </location>
</feature>
<evidence type="ECO:0000256" key="2">
    <source>
        <dbReference type="SAM" id="SignalP"/>
    </source>
</evidence>
<evidence type="ECO:0008006" key="5">
    <source>
        <dbReference type="Google" id="ProtNLM"/>
    </source>
</evidence>
<dbReference type="EMBL" id="JAJJMA010340490">
    <property type="protein sequence ID" value="MCL7051621.1"/>
    <property type="molecule type" value="Genomic_DNA"/>
</dbReference>
<dbReference type="AlphaFoldDB" id="A0AA41W1T8"/>
<organism evidence="3 4">
    <name type="scientific">Papaver nudicaule</name>
    <name type="common">Iceland poppy</name>
    <dbReference type="NCBI Taxonomy" id="74823"/>
    <lineage>
        <taxon>Eukaryota</taxon>
        <taxon>Viridiplantae</taxon>
        <taxon>Streptophyta</taxon>
        <taxon>Embryophyta</taxon>
        <taxon>Tracheophyta</taxon>
        <taxon>Spermatophyta</taxon>
        <taxon>Magnoliopsida</taxon>
        <taxon>Ranunculales</taxon>
        <taxon>Papaveraceae</taxon>
        <taxon>Papaveroideae</taxon>
        <taxon>Papaver</taxon>
    </lineage>
</organism>
<keyword evidence="2" id="KW-0732">Signal</keyword>
<gene>
    <name evidence="3" type="ORF">MKW94_010158</name>
</gene>
<sequence>MLLSILLLSNQGAITLVSSCNESKAAPAPSPETGPAPPPLGPPPCEWDESYPWPEIRREGNGCDLIVHSGICDYTGCGYFTCEDNCIYKYTREQGCLWCIS</sequence>
<feature type="signal peptide" evidence="2">
    <location>
        <begin position="1"/>
        <end position="19"/>
    </location>
</feature>
<name>A0AA41W1T8_PAPNU</name>
<comment type="caution">
    <text evidence="3">The sequence shown here is derived from an EMBL/GenBank/DDBJ whole genome shotgun (WGS) entry which is preliminary data.</text>
</comment>
<feature type="chain" id="PRO_5041430168" description="Secreted protein" evidence="2">
    <location>
        <begin position="20"/>
        <end position="101"/>
    </location>
</feature>
<evidence type="ECO:0000313" key="3">
    <source>
        <dbReference type="EMBL" id="MCL7051621.1"/>
    </source>
</evidence>
<evidence type="ECO:0000256" key="1">
    <source>
        <dbReference type="SAM" id="MobiDB-lite"/>
    </source>
</evidence>
<evidence type="ECO:0000313" key="4">
    <source>
        <dbReference type="Proteomes" id="UP001177140"/>
    </source>
</evidence>
<proteinExistence type="predicted"/>
<feature type="compositionally biased region" description="Pro residues" evidence="1">
    <location>
        <begin position="28"/>
        <end position="45"/>
    </location>
</feature>